<dbReference type="Gene3D" id="1.10.1200.10">
    <property type="entry name" value="ACP-like"/>
    <property type="match status" value="1"/>
</dbReference>
<accession>A0ABM7SUA0</accession>
<dbReference type="SUPFAM" id="SSF47336">
    <property type="entry name" value="ACP-like"/>
    <property type="match status" value="1"/>
</dbReference>
<organism evidence="1 2">
    <name type="scientific">Mycobacterium senriense</name>
    <dbReference type="NCBI Taxonomy" id="2775496"/>
    <lineage>
        <taxon>Bacteria</taxon>
        <taxon>Bacillati</taxon>
        <taxon>Actinomycetota</taxon>
        <taxon>Actinomycetes</taxon>
        <taxon>Mycobacteriales</taxon>
        <taxon>Mycobacteriaceae</taxon>
        <taxon>Mycobacterium</taxon>
        <taxon>Mycobacterium avium complex (MAC)</taxon>
    </lineage>
</organism>
<sequence>MPSSQEIRSAVAAVVARVLRISPDDAIRARRGDQEDWNSLKHIEIVFQVEEECDVQFEEDEIAELFDVESIATAVDRVRDR</sequence>
<protein>
    <recommendedName>
        <fullName evidence="3">Acyl carrier protein</fullName>
    </recommendedName>
</protein>
<dbReference type="Proteomes" id="UP000826012">
    <property type="component" value="Chromosome"/>
</dbReference>
<name>A0ABM7SUA0_9MYCO</name>
<dbReference type="InterPro" id="IPR036736">
    <property type="entry name" value="ACP-like_sf"/>
</dbReference>
<keyword evidence="2" id="KW-1185">Reference proteome</keyword>
<proteinExistence type="predicted"/>
<evidence type="ECO:0000313" key="2">
    <source>
        <dbReference type="Proteomes" id="UP000826012"/>
    </source>
</evidence>
<dbReference type="RefSeq" id="WP_221043351.1">
    <property type="nucleotide sequence ID" value="NZ_AP024828.1"/>
</dbReference>
<gene>
    <name evidence="1" type="ORF">MTY59_48160</name>
</gene>
<reference evidence="1 2" key="1">
    <citation type="submission" date="2021-07" db="EMBL/GenBank/DDBJ databases">
        <title>Complete genome sequence of nontuberculous Mycobacterium sp. TY59.</title>
        <authorList>
            <person name="Fukushima K."/>
        </authorList>
    </citation>
    <scope>NUCLEOTIDE SEQUENCE [LARGE SCALE GENOMIC DNA]</scope>
    <source>
        <strain evidence="1 2">TY59</strain>
    </source>
</reference>
<evidence type="ECO:0008006" key="3">
    <source>
        <dbReference type="Google" id="ProtNLM"/>
    </source>
</evidence>
<evidence type="ECO:0000313" key="1">
    <source>
        <dbReference type="EMBL" id="BCZ24961.1"/>
    </source>
</evidence>
<dbReference type="EMBL" id="AP024828">
    <property type="protein sequence ID" value="BCZ24961.1"/>
    <property type="molecule type" value="Genomic_DNA"/>
</dbReference>